<keyword evidence="4" id="KW-1185">Reference proteome</keyword>
<evidence type="ECO:0000256" key="1">
    <source>
        <dbReference type="SAM" id="Coils"/>
    </source>
</evidence>
<proteinExistence type="predicted"/>
<feature type="coiled-coil region" evidence="1">
    <location>
        <begin position="8"/>
        <end position="42"/>
    </location>
</feature>
<evidence type="ECO:0000313" key="3">
    <source>
        <dbReference type="EMBL" id="SFM39712.1"/>
    </source>
</evidence>
<feature type="compositionally biased region" description="Basic and acidic residues" evidence="2">
    <location>
        <begin position="101"/>
        <end position="114"/>
    </location>
</feature>
<gene>
    <name evidence="3" type="ORF">SAMN02982985_03934</name>
</gene>
<evidence type="ECO:0008006" key="5">
    <source>
        <dbReference type="Google" id="ProtNLM"/>
    </source>
</evidence>
<evidence type="ECO:0000256" key="2">
    <source>
        <dbReference type="SAM" id="MobiDB-lite"/>
    </source>
</evidence>
<protein>
    <recommendedName>
        <fullName evidence="5">Coiled coil domain-containing protein</fullName>
    </recommendedName>
</protein>
<reference evidence="3 4" key="1">
    <citation type="submission" date="2016-10" db="EMBL/GenBank/DDBJ databases">
        <authorList>
            <person name="de Groot N.N."/>
        </authorList>
    </citation>
    <scope>NUCLEOTIDE SEQUENCE [LARGE SCALE GENOMIC DNA]</scope>
    <source>
        <strain evidence="3 4">ATCC 43154</strain>
    </source>
</reference>
<accession>A0A1I4QHW6</accession>
<dbReference type="EMBL" id="FOTW01000019">
    <property type="protein sequence ID" value="SFM39712.1"/>
    <property type="molecule type" value="Genomic_DNA"/>
</dbReference>
<name>A0A1I4QHW6_9BURK</name>
<keyword evidence="1" id="KW-0175">Coiled coil</keyword>
<sequence length="114" mass="12729">MSQRAEYISKMETQLDKLNEKMSSLESAAQEAKEEARQTYKEEMGKLRVKSKGALAKLEELKASTEDSWETMVGDMEKMHDAFTHSFFSFFQVPSSGSGEKSAKAGHSDAPKKA</sequence>
<dbReference type="RefSeq" id="WP_093389411.1">
    <property type="nucleotide sequence ID" value="NZ_FOTW01000019.1"/>
</dbReference>
<dbReference type="Proteomes" id="UP000199470">
    <property type="component" value="Unassembled WGS sequence"/>
</dbReference>
<dbReference type="OrthoDB" id="5339985at2"/>
<dbReference type="AlphaFoldDB" id="A0A1I4QHW6"/>
<feature type="region of interest" description="Disordered" evidence="2">
    <location>
        <begin position="94"/>
        <end position="114"/>
    </location>
</feature>
<organism evidence="3 4">
    <name type="scientific">Rugamonas rubra</name>
    <dbReference type="NCBI Taxonomy" id="758825"/>
    <lineage>
        <taxon>Bacteria</taxon>
        <taxon>Pseudomonadati</taxon>
        <taxon>Pseudomonadota</taxon>
        <taxon>Betaproteobacteria</taxon>
        <taxon>Burkholderiales</taxon>
        <taxon>Oxalobacteraceae</taxon>
        <taxon>Telluria group</taxon>
        <taxon>Rugamonas</taxon>
    </lineage>
</organism>
<evidence type="ECO:0000313" key="4">
    <source>
        <dbReference type="Proteomes" id="UP000199470"/>
    </source>
</evidence>